<dbReference type="AlphaFoldDB" id="B0DFD9"/>
<name>B0DFD9_LACBS</name>
<sequence length="371" mass="41501">MLGTRKRWSGLVIQIRANLNAYSPVVNHHCPPPPSPEGNQAICPLQVLAPWLDYMDGSGNDIPFTILQILRHNYLHFFAITCLYYDHFLTFEGEVEFIWKRRKSHSSLWFFLNRYLAFFGNLVVTILGLTSPSDTSCRHYSLFRQILLIVQQVIVCTLLTLRTYALYGRSSRVLRFLLGSGFVLAGVCLWAMFGQKSAPSQIGSGCHIGLSKVTAIRLASAWEALFVYDCFIFGLTVAKAWSTRRDHDITGINVPLVTLVLRDGALYFAVIGFGNFMNMVSFYFGGPFLRGGLSTFASNLSVTMMSRLMLNLHESAEEGNLSTVQTNTNVDYASNYETGVVELDTVCSSAMMAGFRVQSPPSLEEVERSFP</sequence>
<protein>
    <submittedName>
        <fullName evidence="3">Predicted protein</fullName>
    </submittedName>
</protein>
<keyword evidence="1" id="KW-0812">Transmembrane</keyword>
<dbReference type="GeneID" id="6078089"/>
<evidence type="ECO:0000256" key="1">
    <source>
        <dbReference type="SAM" id="Phobius"/>
    </source>
</evidence>
<gene>
    <name evidence="3" type="ORF">LACBIDRAFT_294615</name>
</gene>
<evidence type="ECO:0000313" key="3">
    <source>
        <dbReference type="EMBL" id="EDR06687.1"/>
    </source>
</evidence>
<feature type="transmembrane region" description="Helical" evidence="1">
    <location>
        <begin position="173"/>
        <end position="193"/>
    </location>
</feature>
<dbReference type="RefSeq" id="XP_001882534.1">
    <property type="nucleotide sequence ID" value="XM_001882499.1"/>
</dbReference>
<keyword evidence="4" id="KW-1185">Reference proteome</keyword>
<evidence type="ECO:0000313" key="4">
    <source>
        <dbReference type="Proteomes" id="UP000001194"/>
    </source>
</evidence>
<dbReference type="Pfam" id="PF20151">
    <property type="entry name" value="DUF6533"/>
    <property type="match status" value="1"/>
</dbReference>
<dbReference type="KEGG" id="lbc:LACBIDRAFT_294615"/>
<accession>B0DFD9</accession>
<dbReference type="InParanoid" id="B0DFD9"/>
<feature type="transmembrane region" description="Helical" evidence="1">
    <location>
        <begin position="108"/>
        <end position="130"/>
    </location>
</feature>
<dbReference type="OrthoDB" id="2686513at2759"/>
<feature type="transmembrane region" description="Helical" evidence="1">
    <location>
        <begin position="142"/>
        <end position="161"/>
    </location>
</feature>
<reference evidence="3 4" key="1">
    <citation type="journal article" date="2008" name="Nature">
        <title>The genome of Laccaria bicolor provides insights into mycorrhizal symbiosis.</title>
        <authorList>
            <person name="Martin F."/>
            <person name="Aerts A."/>
            <person name="Ahren D."/>
            <person name="Brun A."/>
            <person name="Danchin E.G.J."/>
            <person name="Duchaussoy F."/>
            <person name="Gibon J."/>
            <person name="Kohler A."/>
            <person name="Lindquist E."/>
            <person name="Pereda V."/>
            <person name="Salamov A."/>
            <person name="Shapiro H.J."/>
            <person name="Wuyts J."/>
            <person name="Blaudez D."/>
            <person name="Buee M."/>
            <person name="Brokstein P."/>
            <person name="Canbaeck B."/>
            <person name="Cohen D."/>
            <person name="Courty P.E."/>
            <person name="Coutinho P.M."/>
            <person name="Delaruelle C."/>
            <person name="Detter J.C."/>
            <person name="Deveau A."/>
            <person name="DiFazio S."/>
            <person name="Duplessis S."/>
            <person name="Fraissinet-Tachet L."/>
            <person name="Lucic E."/>
            <person name="Frey-Klett P."/>
            <person name="Fourrey C."/>
            <person name="Feussner I."/>
            <person name="Gay G."/>
            <person name="Grimwood J."/>
            <person name="Hoegger P.J."/>
            <person name="Jain P."/>
            <person name="Kilaru S."/>
            <person name="Labbe J."/>
            <person name="Lin Y.C."/>
            <person name="Legue V."/>
            <person name="Le Tacon F."/>
            <person name="Marmeisse R."/>
            <person name="Melayah D."/>
            <person name="Montanini B."/>
            <person name="Muratet M."/>
            <person name="Nehls U."/>
            <person name="Niculita-Hirzel H."/>
            <person name="Oudot-Le Secq M.P."/>
            <person name="Peter M."/>
            <person name="Quesneville H."/>
            <person name="Rajashekar B."/>
            <person name="Reich M."/>
            <person name="Rouhier N."/>
            <person name="Schmutz J."/>
            <person name="Yin T."/>
            <person name="Chalot M."/>
            <person name="Henrissat B."/>
            <person name="Kuees U."/>
            <person name="Lucas S."/>
            <person name="Van de Peer Y."/>
            <person name="Podila G.K."/>
            <person name="Polle A."/>
            <person name="Pukkila P.J."/>
            <person name="Richardson P.M."/>
            <person name="Rouze P."/>
            <person name="Sanders I.R."/>
            <person name="Stajich J.E."/>
            <person name="Tunlid A."/>
            <person name="Tuskan G."/>
            <person name="Grigoriev I.V."/>
        </authorList>
    </citation>
    <scope>NUCLEOTIDE SEQUENCE [LARGE SCALE GENOMIC DNA]</scope>
    <source>
        <strain evidence="4">S238N-H82 / ATCC MYA-4686</strain>
    </source>
</reference>
<proteinExistence type="predicted"/>
<organism evidence="4">
    <name type="scientific">Laccaria bicolor (strain S238N-H82 / ATCC MYA-4686)</name>
    <name type="common">Bicoloured deceiver</name>
    <name type="synonym">Laccaria laccata var. bicolor</name>
    <dbReference type="NCBI Taxonomy" id="486041"/>
    <lineage>
        <taxon>Eukaryota</taxon>
        <taxon>Fungi</taxon>
        <taxon>Dikarya</taxon>
        <taxon>Basidiomycota</taxon>
        <taxon>Agaricomycotina</taxon>
        <taxon>Agaricomycetes</taxon>
        <taxon>Agaricomycetidae</taxon>
        <taxon>Agaricales</taxon>
        <taxon>Agaricineae</taxon>
        <taxon>Hydnangiaceae</taxon>
        <taxon>Laccaria</taxon>
    </lineage>
</organism>
<keyword evidence="1" id="KW-0472">Membrane</keyword>
<evidence type="ECO:0000259" key="2">
    <source>
        <dbReference type="Pfam" id="PF20151"/>
    </source>
</evidence>
<feature type="domain" description="DUF6533" evidence="2">
    <location>
        <begin position="74"/>
        <end position="119"/>
    </location>
</feature>
<dbReference type="EMBL" id="DS547107">
    <property type="protein sequence ID" value="EDR06687.1"/>
    <property type="molecule type" value="Genomic_DNA"/>
</dbReference>
<feature type="transmembrane region" description="Helical" evidence="1">
    <location>
        <begin position="265"/>
        <end position="284"/>
    </location>
</feature>
<keyword evidence="1" id="KW-1133">Transmembrane helix</keyword>
<dbReference type="HOGENOM" id="CLU_035509_7_0_1"/>
<dbReference type="Proteomes" id="UP000001194">
    <property type="component" value="Unassembled WGS sequence"/>
</dbReference>
<dbReference type="InterPro" id="IPR045340">
    <property type="entry name" value="DUF6533"/>
</dbReference>